<feature type="domain" description="AMP-binding enzyme C-terminal" evidence="6">
    <location>
        <begin position="435"/>
        <end position="513"/>
    </location>
</feature>
<dbReference type="PANTHER" id="PTHR43605:SF10">
    <property type="entry name" value="ACYL-COA SYNTHETASE MEDIUM CHAIN FAMILY MEMBER 3"/>
    <property type="match status" value="1"/>
</dbReference>
<feature type="domain" description="AMP-dependent synthetase/ligase" evidence="5">
    <location>
        <begin position="40"/>
        <end position="384"/>
    </location>
</feature>
<evidence type="ECO:0000256" key="2">
    <source>
        <dbReference type="ARBA" id="ARBA00022598"/>
    </source>
</evidence>
<dbReference type="GeneID" id="14212804"/>
<evidence type="ECO:0000256" key="3">
    <source>
        <dbReference type="ARBA" id="ARBA00022741"/>
    </source>
</evidence>
<dbReference type="Proteomes" id="UP000010469">
    <property type="component" value="Chromosome"/>
</dbReference>
<dbReference type="Pfam" id="PF00501">
    <property type="entry name" value="AMP-binding"/>
    <property type="match status" value="1"/>
</dbReference>
<dbReference type="RefSeq" id="WP_015233137.1">
    <property type="nucleotide sequence ID" value="NC_019791.1"/>
</dbReference>
<dbReference type="EMBL" id="CP003378">
    <property type="protein sequence ID" value="AFZ71240.1"/>
    <property type="molecule type" value="Genomic_DNA"/>
</dbReference>
<dbReference type="GO" id="GO:0006633">
    <property type="term" value="P:fatty acid biosynthetic process"/>
    <property type="evidence" value="ECO:0007669"/>
    <property type="project" value="TreeGrafter"/>
</dbReference>
<evidence type="ECO:0000259" key="6">
    <source>
        <dbReference type="Pfam" id="PF13193"/>
    </source>
</evidence>
<dbReference type="InParanoid" id="L0ADW3"/>
<dbReference type="InterPro" id="IPR025110">
    <property type="entry name" value="AMP-bd_C"/>
</dbReference>
<keyword evidence="4" id="KW-0067">ATP-binding</keyword>
<dbReference type="InterPro" id="IPR051087">
    <property type="entry name" value="Mitochondrial_ACSM"/>
</dbReference>
<keyword evidence="8" id="KW-1185">Reference proteome</keyword>
<organism evidence="7 8">
    <name type="scientific">Caldisphaera lagunensis (strain DSM 15908 / JCM 11604 / ANMR 0165 / IC-154)</name>
    <dbReference type="NCBI Taxonomy" id="1056495"/>
    <lineage>
        <taxon>Archaea</taxon>
        <taxon>Thermoproteota</taxon>
        <taxon>Thermoprotei</taxon>
        <taxon>Acidilobales</taxon>
        <taxon>Caldisphaeraceae</taxon>
        <taxon>Caldisphaera</taxon>
    </lineage>
</organism>
<evidence type="ECO:0000313" key="8">
    <source>
        <dbReference type="Proteomes" id="UP000010469"/>
    </source>
</evidence>
<dbReference type="PANTHER" id="PTHR43605">
    <property type="entry name" value="ACYL-COENZYME A SYNTHETASE"/>
    <property type="match status" value="1"/>
</dbReference>
<keyword evidence="2 7" id="KW-0436">Ligase</keyword>
<dbReference type="GO" id="GO:0006637">
    <property type="term" value="P:acyl-CoA metabolic process"/>
    <property type="evidence" value="ECO:0007669"/>
    <property type="project" value="TreeGrafter"/>
</dbReference>
<comment type="similarity">
    <text evidence="1">Belongs to the ATP-dependent AMP-binding enzyme family.</text>
</comment>
<proteinExistence type="inferred from homology"/>
<dbReference type="Gene3D" id="3.30.300.30">
    <property type="match status" value="1"/>
</dbReference>
<dbReference type="OrthoDB" id="193284at2157"/>
<dbReference type="SUPFAM" id="SSF56801">
    <property type="entry name" value="Acetyl-CoA synthetase-like"/>
    <property type="match status" value="1"/>
</dbReference>
<dbReference type="GO" id="GO:0004321">
    <property type="term" value="F:fatty-acyl-CoA synthase activity"/>
    <property type="evidence" value="ECO:0007669"/>
    <property type="project" value="TreeGrafter"/>
</dbReference>
<evidence type="ECO:0000313" key="7">
    <source>
        <dbReference type="EMBL" id="AFZ71240.1"/>
    </source>
</evidence>
<dbReference type="Pfam" id="PF13193">
    <property type="entry name" value="AMP-binding_C"/>
    <property type="match status" value="1"/>
</dbReference>
<protein>
    <submittedName>
        <fullName evidence="7">Acyl-CoA synthetase/AMP-acid ligase</fullName>
    </submittedName>
</protein>
<accession>L0ADW3</accession>
<evidence type="ECO:0000256" key="1">
    <source>
        <dbReference type="ARBA" id="ARBA00006432"/>
    </source>
</evidence>
<reference evidence="8" key="1">
    <citation type="submission" date="2012-03" db="EMBL/GenBank/DDBJ databases">
        <title>Complete genome of Caldisphaera lagunensis DSM 15908.</title>
        <authorList>
            <person name="Lucas S."/>
            <person name="Copeland A."/>
            <person name="Lapidus A."/>
            <person name="Glavina del Rio T."/>
            <person name="Dalin E."/>
            <person name="Tice H."/>
            <person name="Bruce D."/>
            <person name="Goodwin L."/>
            <person name="Pitluck S."/>
            <person name="Peters L."/>
            <person name="Mikhailova N."/>
            <person name="Teshima H."/>
            <person name="Kyrpides N."/>
            <person name="Mavromatis K."/>
            <person name="Ivanova N."/>
            <person name="Brettin T."/>
            <person name="Detter J.C."/>
            <person name="Han C."/>
            <person name="Larimer F."/>
            <person name="Land M."/>
            <person name="Hauser L."/>
            <person name="Markowitz V."/>
            <person name="Cheng J.-F."/>
            <person name="Hugenholtz P."/>
            <person name="Woyke T."/>
            <person name="Wu D."/>
            <person name="Spring S."/>
            <person name="Schroeder M."/>
            <person name="Brambilla E."/>
            <person name="Klenk H.-P."/>
            <person name="Eisen J.A."/>
        </authorList>
    </citation>
    <scope>NUCLEOTIDE SEQUENCE [LARGE SCALE GENOMIC DNA]</scope>
    <source>
        <strain evidence="8">DSM 15908 / JCM 11604 / IC-154</strain>
    </source>
</reference>
<dbReference type="PROSITE" id="PS00455">
    <property type="entry name" value="AMP_BINDING"/>
    <property type="match status" value="1"/>
</dbReference>
<dbReference type="AlphaFoldDB" id="L0ADW3"/>
<dbReference type="GO" id="GO:0015645">
    <property type="term" value="F:fatty acid ligase activity"/>
    <property type="evidence" value="ECO:0007669"/>
    <property type="project" value="TreeGrafter"/>
</dbReference>
<dbReference type="Gene3D" id="3.40.50.12780">
    <property type="entry name" value="N-terminal domain of ligase-like"/>
    <property type="match status" value="1"/>
</dbReference>
<dbReference type="InterPro" id="IPR020845">
    <property type="entry name" value="AMP-binding_CS"/>
</dbReference>
<name>L0ADW3_CALLD</name>
<evidence type="ECO:0000256" key="4">
    <source>
        <dbReference type="ARBA" id="ARBA00022840"/>
    </source>
</evidence>
<dbReference type="KEGG" id="clg:Calag_1542"/>
<dbReference type="eggNOG" id="arCOG04201">
    <property type="taxonomic scope" value="Archaea"/>
</dbReference>
<dbReference type="InterPro" id="IPR000873">
    <property type="entry name" value="AMP-dep_synth/lig_dom"/>
</dbReference>
<keyword evidence="3" id="KW-0547">Nucleotide-binding</keyword>
<dbReference type="GO" id="GO:0016405">
    <property type="term" value="F:CoA-ligase activity"/>
    <property type="evidence" value="ECO:0007669"/>
    <property type="project" value="UniProtKB-ARBA"/>
</dbReference>
<dbReference type="HOGENOM" id="CLU_000022_59_10_2"/>
<evidence type="ECO:0000259" key="5">
    <source>
        <dbReference type="Pfam" id="PF00501"/>
    </source>
</evidence>
<dbReference type="GO" id="GO:0005524">
    <property type="term" value="F:ATP binding"/>
    <property type="evidence" value="ECO:0007669"/>
    <property type="project" value="UniProtKB-KW"/>
</dbReference>
<dbReference type="STRING" id="1056495.Calag_1542"/>
<gene>
    <name evidence="7" type="ordered locus">Calag_1542</name>
</gene>
<dbReference type="InterPro" id="IPR042099">
    <property type="entry name" value="ANL_N_sf"/>
</dbReference>
<sequence>MNKDIFDIRKFGNKLSDIKQNFQWPDDFNLPKTIDSNEGVAIIEGDKVFSYQYLKEKSNGIAKFLDDLNIKKEEVVGGIMQQSFNLISSILGTYKKGAIFMSISTLLGIDSIKLRLEKTNTKVIFSDSNQIKKLREAKNDLIIVSDDGGDYDINEIKRVSNYDFKIEKSKPSHLLFTSGSTGEPKGALLPHSWILGILPSFQISLEFPSKENDVFMTPIEWAWIGGLGNMALPSLYLGIPLVVYKREKKLDVYDLLSKYEKYRITGTVLVPSALRMIMKIGNEINKYDLKIRSILTGSELVTKDIYDWGEKLGISINNTYGQTETGLITCESSLIMNKKINTVGVPCPGHDIIIVDDNYNVLSNNEVGEIALRLPDPGVMIGYYKSIEATQKKIIDNKIILTGDLGYIDSDGYLIFIGRKDEIIKVSGYRINPIEIENVINSIPYVKESAVIGIEDKEKGMKIVAFVVLKEGVEKSDNIKDEIKSYVKSRFALYAYPSIIEFVDSLPTTTTGKIRRNELKQWLLNKK</sequence>
<dbReference type="InterPro" id="IPR045851">
    <property type="entry name" value="AMP-bd_C_sf"/>
</dbReference>